<organism evidence="3 4">
    <name type="scientific">Devosia equisanguinis</name>
    <dbReference type="NCBI Taxonomy" id="2490941"/>
    <lineage>
        <taxon>Bacteria</taxon>
        <taxon>Pseudomonadati</taxon>
        <taxon>Pseudomonadota</taxon>
        <taxon>Alphaproteobacteria</taxon>
        <taxon>Hyphomicrobiales</taxon>
        <taxon>Devosiaceae</taxon>
        <taxon>Devosia</taxon>
    </lineage>
</organism>
<dbReference type="EMBL" id="UZWD01000052">
    <property type="protein sequence ID" value="VDS06555.1"/>
    <property type="molecule type" value="Genomic_DNA"/>
</dbReference>
<keyword evidence="4" id="KW-1185">Reference proteome</keyword>
<evidence type="ECO:0000256" key="2">
    <source>
        <dbReference type="SAM" id="SignalP"/>
    </source>
</evidence>
<protein>
    <recommendedName>
        <fullName evidence="5">Secreted protein</fullName>
    </recommendedName>
</protein>
<feature type="signal peptide" evidence="2">
    <location>
        <begin position="1"/>
        <end position="24"/>
    </location>
</feature>
<feature type="region of interest" description="Disordered" evidence="1">
    <location>
        <begin position="51"/>
        <end position="88"/>
    </location>
</feature>
<dbReference type="Proteomes" id="UP000268844">
    <property type="component" value="Unassembled WGS sequence"/>
</dbReference>
<evidence type="ECO:0008006" key="5">
    <source>
        <dbReference type="Google" id="ProtNLM"/>
    </source>
</evidence>
<dbReference type="OrthoDB" id="7951141at2"/>
<keyword evidence="2" id="KW-0732">Signal</keyword>
<sequence>MTLKSTLSAVAIAAGLAMSVPAFAQTMINGAEVSESDLAVVQAHCDTLKLRDTSDSQAGQPQGDAAAETPVENAQAETDAANTSTSPTVDLDTIDLQACIDAGLVTAN</sequence>
<name>A0A3S4EP10_9HYPH</name>
<dbReference type="RefSeq" id="WP_126152070.1">
    <property type="nucleotide sequence ID" value="NZ_JBHTMH010000001.1"/>
</dbReference>
<evidence type="ECO:0000256" key="1">
    <source>
        <dbReference type="SAM" id="MobiDB-lite"/>
    </source>
</evidence>
<dbReference type="AlphaFoldDB" id="A0A3S4EP10"/>
<feature type="chain" id="PRO_5018672768" description="Secreted protein" evidence="2">
    <location>
        <begin position="25"/>
        <end position="108"/>
    </location>
</feature>
<accession>A0A3S4EP10</accession>
<proteinExistence type="predicted"/>
<evidence type="ECO:0000313" key="3">
    <source>
        <dbReference type="EMBL" id="VDS06555.1"/>
    </source>
</evidence>
<gene>
    <name evidence="3" type="ORF">DEVEQU_03719</name>
</gene>
<reference evidence="3 4" key="1">
    <citation type="submission" date="2018-12" db="EMBL/GenBank/DDBJ databases">
        <authorList>
            <person name="Criscuolo A."/>
        </authorList>
    </citation>
    <scope>NUCLEOTIDE SEQUENCE [LARGE SCALE GENOMIC DNA]</scope>
    <source>
        <strain evidence="3">ACIP1116281</strain>
    </source>
</reference>
<evidence type="ECO:0000313" key="4">
    <source>
        <dbReference type="Proteomes" id="UP000268844"/>
    </source>
</evidence>